<accession>A0A9Q3HMK8</accession>
<evidence type="ECO:0000256" key="1">
    <source>
        <dbReference type="SAM" id="MobiDB-lite"/>
    </source>
</evidence>
<name>A0A9Q3HMK8_9BASI</name>
<reference evidence="2" key="1">
    <citation type="submission" date="2021-03" db="EMBL/GenBank/DDBJ databases">
        <title>Draft genome sequence of rust myrtle Austropuccinia psidii MF-1, a brazilian biotype.</title>
        <authorList>
            <person name="Quecine M.C."/>
            <person name="Pachon D.M.R."/>
            <person name="Bonatelli M.L."/>
            <person name="Correr F.H."/>
            <person name="Franceschini L.M."/>
            <person name="Leite T.F."/>
            <person name="Margarido G.R.A."/>
            <person name="Almeida C.A."/>
            <person name="Ferrarezi J.A."/>
            <person name="Labate C.A."/>
        </authorList>
    </citation>
    <scope>NUCLEOTIDE SEQUENCE</scope>
    <source>
        <strain evidence="2">MF-1</strain>
    </source>
</reference>
<organism evidence="2 3">
    <name type="scientific">Austropuccinia psidii MF-1</name>
    <dbReference type="NCBI Taxonomy" id="1389203"/>
    <lineage>
        <taxon>Eukaryota</taxon>
        <taxon>Fungi</taxon>
        <taxon>Dikarya</taxon>
        <taxon>Basidiomycota</taxon>
        <taxon>Pucciniomycotina</taxon>
        <taxon>Pucciniomycetes</taxon>
        <taxon>Pucciniales</taxon>
        <taxon>Sphaerophragmiaceae</taxon>
        <taxon>Austropuccinia</taxon>
    </lineage>
</organism>
<keyword evidence="3" id="KW-1185">Reference proteome</keyword>
<gene>
    <name evidence="2" type="ORF">O181_048029</name>
</gene>
<protein>
    <submittedName>
        <fullName evidence="2">Uncharacterized protein</fullName>
    </submittedName>
</protein>
<dbReference type="EMBL" id="AVOT02020254">
    <property type="protein sequence ID" value="MBW0508314.1"/>
    <property type="molecule type" value="Genomic_DNA"/>
</dbReference>
<feature type="compositionally biased region" description="Polar residues" evidence="1">
    <location>
        <begin position="79"/>
        <end position="88"/>
    </location>
</feature>
<dbReference type="AlphaFoldDB" id="A0A9Q3HMK8"/>
<sequence>MCRNRKKNPEGLPQEDGLAGSHGQNERLDPQEEFQALRRKRNHIEREEEAIKDIDNTWNMEEPNEIQEPQCREEGVQYSPKQYNSSRPYKPKSS</sequence>
<feature type="region of interest" description="Disordered" evidence="1">
    <location>
        <begin position="48"/>
        <end position="94"/>
    </location>
</feature>
<comment type="caution">
    <text evidence="2">The sequence shown here is derived from an EMBL/GenBank/DDBJ whole genome shotgun (WGS) entry which is preliminary data.</text>
</comment>
<evidence type="ECO:0000313" key="2">
    <source>
        <dbReference type="EMBL" id="MBW0508314.1"/>
    </source>
</evidence>
<feature type="region of interest" description="Disordered" evidence="1">
    <location>
        <begin position="1"/>
        <end position="30"/>
    </location>
</feature>
<proteinExistence type="predicted"/>
<dbReference type="Proteomes" id="UP000765509">
    <property type="component" value="Unassembled WGS sequence"/>
</dbReference>
<evidence type="ECO:0000313" key="3">
    <source>
        <dbReference type="Proteomes" id="UP000765509"/>
    </source>
</evidence>